<keyword evidence="3" id="KW-0804">Transcription</keyword>
<dbReference type="GeneID" id="78527234"/>
<dbReference type="Pfam" id="PF00440">
    <property type="entry name" value="TetR_N"/>
    <property type="match status" value="1"/>
</dbReference>
<evidence type="ECO:0000313" key="6">
    <source>
        <dbReference type="EMBL" id="GAN13574.1"/>
    </source>
</evidence>
<proteinExistence type="predicted"/>
<dbReference type="InterPro" id="IPR054156">
    <property type="entry name" value="YxaF_TetR_C"/>
</dbReference>
<feature type="domain" description="HTH tetR-type" evidence="4">
    <location>
        <begin position="16"/>
        <end position="58"/>
    </location>
</feature>
<feature type="domain" description="Transcriptional regulator LmrA/YxaF-like C-terminal" evidence="5">
    <location>
        <begin position="84"/>
        <end position="172"/>
    </location>
</feature>
<dbReference type="GO" id="GO:0003677">
    <property type="term" value="F:DNA binding"/>
    <property type="evidence" value="ECO:0007669"/>
    <property type="project" value="UniProtKB-KW"/>
</dbReference>
<dbReference type="Pfam" id="PF21993">
    <property type="entry name" value="TetR_C_13_2"/>
    <property type="match status" value="1"/>
</dbReference>
<evidence type="ECO:0000259" key="4">
    <source>
        <dbReference type="Pfam" id="PF00440"/>
    </source>
</evidence>
<dbReference type="SUPFAM" id="SSF48498">
    <property type="entry name" value="Tetracyclin repressor-like, C-terminal domain"/>
    <property type="match status" value="1"/>
</dbReference>
<keyword evidence="1" id="KW-0805">Transcription regulation</keyword>
<comment type="caution">
    <text evidence="6">The sequence shown here is derived from an EMBL/GenBank/DDBJ whole genome shotgun (WGS) entry which is preliminary data.</text>
</comment>
<name>A0A0C9N201_SPHPI</name>
<dbReference type="PANTHER" id="PTHR47506:SF1">
    <property type="entry name" value="HTH-TYPE TRANSCRIPTIONAL REGULATOR YJDC"/>
    <property type="match status" value="1"/>
</dbReference>
<reference evidence="6 7" key="1">
    <citation type="submission" date="2014-08" db="EMBL/GenBank/DDBJ databases">
        <title>Whole genome shotgun sequence of Sphingomonas paucimobilis NBRC 13935.</title>
        <authorList>
            <person name="Hosoyama A."/>
            <person name="Hashimoto M."/>
            <person name="Hosoyama Y."/>
            <person name="Noguchi M."/>
            <person name="Uohara A."/>
            <person name="Ohji S."/>
            <person name="Katano-Makiyama Y."/>
            <person name="Ichikawa N."/>
            <person name="Kimura A."/>
            <person name="Yamazoe A."/>
            <person name="Fujita N."/>
        </authorList>
    </citation>
    <scope>NUCLEOTIDE SEQUENCE [LARGE SCALE GENOMIC DNA]</scope>
    <source>
        <strain evidence="6 7">NBRC 13935</strain>
    </source>
</reference>
<evidence type="ECO:0000256" key="2">
    <source>
        <dbReference type="ARBA" id="ARBA00023125"/>
    </source>
</evidence>
<organism evidence="6 7">
    <name type="scientific">Sphingomonas paucimobilis NBRC 13935</name>
    <dbReference type="NCBI Taxonomy" id="1219050"/>
    <lineage>
        <taxon>Bacteria</taxon>
        <taxon>Pseudomonadati</taxon>
        <taxon>Pseudomonadota</taxon>
        <taxon>Alphaproteobacteria</taxon>
        <taxon>Sphingomonadales</taxon>
        <taxon>Sphingomonadaceae</taxon>
        <taxon>Sphingomonas</taxon>
    </lineage>
</organism>
<evidence type="ECO:0000256" key="3">
    <source>
        <dbReference type="ARBA" id="ARBA00023163"/>
    </source>
</evidence>
<dbReference type="InterPro" id="IPR036271">
    <property type="entry name" value="Tet_transcr_reg_TetR-rel_C_sf"/>
</dbReference>
<evidence type="ECO:0000256" key="1">
    <source>
        <dbReference type="ARBA" id="ARBA00023015"/>
    </source>
</evidence>
<evidence type="ECO:0000313" key="7">
    <source>
        <dbReference type="Proteomes" id="UP000032025"/>
    </source>
</evidence>
<dbReference type="Gene3D" id="1.10.357.10">
    <property type="entry name" value="Tetracycline Repressor, domain 2"/>
    <property type="match status" value="1"/>
</dbReference>
<dbReference type="RefSeq" id="WP_037569435.1">
    <property type="nucleotide sequence ID" value="NZ_BBJS01000022.1"/>
</dbReference>
<accession>A0A0C9N201</accession>
<dbReference type="Proteomes" id="UP000032025">
    <property type="component" value="Unassembled WGS sequence"/>
</dbReference>
<dbReference type="AlphaFoldDB" id="A0A0C9N201"/>
<gene>
    <name evidence="6" type="ORF">SP6_22_00060</name>
</gene>
<protein>
    <submittedName>
        <fullName evidence="6">DNA, contig: SP622</fullName>
    </submittedName>
</protein>
<evidence type="ECO:0000259" key="5">
    <source>
        <dbReference type="Pfam" id="PF21993"/>
    </source>
</evidence>
<keyword evidence="2" id="KW-0238">DNA-binding</keyword>
<keyword evidence="7" id="KW-1185">Reference proteome</keyword>
<dbReference type="InterPro" id="IPR001647">
    <property type="entry name" value="HTH_TetR"/>
</dbReference>
<sequence length="191" mass="19979">MARMVAERADTLPGLAEAFREHGYAGASLSVIGEATGLGRGSLYHFFPGGKREMAEAVLADIAAWFEGAVFTPLAEAEDPRAGIESMMVAIDRYFQSGQRACLMGAWGLGATRDPFAEAIAGYFQRWIGALQGALVRGGVAADHALTLAQDGVSGIQGAITLSRALDDPGLFRATLGRLTARLYTALASAG</sequence>
<dbReference type="SUPFAM" id="SSF46689">
    <property type="entry name" value="Homeodomain-like"/>
    <property type="match status" value="1"/>
</dbReference>
<dbReference type="EMBL" id="BBJS01000022">
    <property type="protein sequence ID" value="GAN13574.1"/>
    <property type="molecule type" value="Genomic_DNA"/>
</dbReference>
<dbReference type="PANTHER" id="PTHR47506">
    <property type="entry name" value="TRANSCRIPTIONAL REGULATORY PROTEIN"/>
    <property type="match status" value="1"/>
</dbReference>
<dbReference type="InterPro" id="IPR009057">
    <property type="entry name" value="Homeodomain-like_sf"/>
</dbReference>